<dbReference type="PANTHER" id="PTHR39190:SF1">
    <property type="entry name" value="FLAGELLAR ASSEMBLY FACTOR FLIW"/>
    <property type="match status" value="1"/>
</dbReference>
<evidence type="ECO:0000256" key="2">
    <source>
        <dbReference type="ARBA" id="ARBA00022795"/>
    </source>
</evidence>
<dbReference type="AlphaFoldDB" id="A0A369TEG0"/>
<dbReference type="InterPro" id="IPR024046">
    <property type="entry name" value="Flagellar_assmbl_FliW_dom_sf"/>
</dbReference>
<protein>
    <recommendedName>
        <fullName evidence="7">Flagellar assembly factor FliW</fullName>
    </recommendedName>
</protein>
<evidence type="ECO:0000256" key="4">
    <source>
        <dbReference type="SAM" id="MobiDB-lite"/>
    </source>
</evidence>
<evidence type="ECO:0008006" key="7">
    <source>
        <dbReference type="Google" id="ProtNLM"/>
    </source>
</evidence>
<feature type="region of interest" description="Disordered" evidence="4">
    <location>
        <begin position="1"/>
        <end position="21"/>
    </location>
</feature>
<sequence length="165" mass="17782">MSPSHSQVALAERTPDDTPADNVAVIDTRFGRFEVDLDKTINMSQGPIGFAALRRFALLDVPGAEAGGFRLFQSLDDAGVSFIVLPYAEESGAIDPADLDAACTMNAVPRENAAFLLIATVRRDDDGGAVTTVNMKAPLLIDTVQRAARQVIFSDQRYSTRQPLI</sequence>
<keyword evidence="2" id="KW-1005">Bacterial flagellum biogenesis</keyword>
<dbReference type="Pfam" id="PF02623">
    <property type="entry name" value="FliW"/>
    <property type="match status" value="1"/>
</dbReference>
<dbReference type="Gene3D" id="2.30.290.10">
    <property type="entry name" value="BH3618-like"/>
    <property type="match status" value="1"/>
</dbReference>
<evidence type="ECO:0000256" key="1">
    <source>
        <dbReference type="ARBA" id="ARBA00022490"/>
    </source>
</evidence>
<dbReference type="PANTHER" id="PTHR39190">
    <property type="entry name" value="FLAGELLAR ASSEMBLY FACTOR FLIW"/>
    <property type="match status" value="1"/>
</dbReference>
<evidence type="ECO:0000313" key="6">
    <source>
        <dbReference type="Proteomes" id="UP000253941"/>
    </source>
</evidence>
<organism evidence="5 6">
    <name type="scientific">Ferruginivarius sediminum</name>
    <dbReference type="NCBI Taxonomy" id="2661937"/>
    <lineage>
        <taxon>Bacteria</taxon>
        <taxon>Pseudomonadati</taxon>
        <taxon>Pseudomonadota</taxon>
        <taxon>Alphaproteobacteria</taxon>
        <taxon>Rhodospirillales</taxon>
        <taxon>Rhodospirillaceae</taxon>
        <taxon>Ferruginivarius</taxon>
    </lineage>
</organism>
<gene>
    <name evidence="5" type="ORF">DRB17_00235</name>
</gene>
<accession>A0A369TEG0</accession>
<dbReference type="GO" id="GO:0006417">
    <property type="term" value="P:regulation of translation"/>
    <property type="evidence" value="ECO:0007669"/>
    <property type="project" value="UniProtKB-KW"/>
</dbReference>
<comment type="caution">
    <text evidence="5">The sequence shown here is derived from an EMBL/GenBank/DDBJ whole genome shotgun (WGS) entry which is preliminary data.</text>
</comment>
<dbReference type="RefSeq" id="WP_114580163.1">
    <property type="nucleotide sequence ID" value="NZ_QPMH01000001.1"/>
</dbReference>
<reference evidence="5 6" key="1">
    <citation type="submission" date="2018-07" db="EMBL/GenBank/DDBJ databases">
        <title>Venubactetium sediminum gen. nov., sp. nov., isolated from a marine solar saltern.</title>
        <authorList>
            <person name="Wang S."/>
        </authorList>
    </citation>
    <scope>NUCLEOTIDE SEQUENCE [LARGE SCALE GENOMIC DNA]</scope>
    <source>
        <strain evidence="5 6">WD2A32</strain>
    </source>
</reference>
<keyword evidence="6" id="KW-1185">Reference proteome</keyword>
<evidence type="ECO:0000256" key="3">
    <source>
        <dbReference type="ARBA" id="ARBA00022845"/>
    </source>
</evidence>
<dbReference type="GO" id="GO:0044780">
    <property type="term" value="P:bacterial-type flagellum assembly"/>
    <property type="evidence" value="ECO:0007669"/>
    <property type="project" value="InterPro"/>
</dbReference>
<dbReference type="SUPFAM" id="SSF141457">
    <property type="entry name" value="BH3618-like"/>
    <property type="match status" value="1"/>
</dbReference>
<name>A0A369TEG0_9PROT</name>
<proteinExistence type="predicted"/>
<dbReference type="Proteomes" id="UP000253941">
    <property type="component" value="Unassembled WGS sequence"/>
</dbReference>
<dbReference type="InterPro" id="IPR003775">
    <property type="entry name" value="Flagellar_assembly_factor_FliW"/>
</dbReference>
<keyword evidence="1" id="KW-0963">Cytoplasm</keyword>
<evidence type="ECO:0000313" key="5">
    <source>
        <dbReference type="EMBL" id="RDD63650.1"/>
    </source>
</evidence>
<dbReference type="EMBL" id="QPMH01000001">
    <property type="protein sequence ID" value="RDD63650.1"/>
    <property type="molecule type" value="Genomic_DNA"/>
</dbReference>
<keyword evidence="3" id="KW-0810">Translation regulation</keyword>